<evidence type="ECO:0000313" key="1">
    <source>
        <dbReference type="EMBL" id="PYF08139.1"/>
    </source>
</evidence>
<name>A0A318U837_9RHOB</name>
<organism evidence="1 2">
    <name type="scientific">Rhodobacter viridis</name>
    <dbReference type="NCBI Taxonomy" id="1054202"/>
    <lineage>
        <taxon>Bacteria</taxon>
        <taxon>Pseudomonadati</taxon>
        <taxon>Pseudomonadota</taxon>
        <taxon>Alphaproteobacteria</taxon>
        <taxon>Rhodobacterales</taxon>
        <taxon>Rhodobacter group</taxon>
        <taxon>Rhodobacter</taxon>
    </lineage>
</organism>
<dbReference type="AlphaFoldDB" id="A0A318U837"/>
<protein>
    <submittedName>
        <fullName evidence="1">Uncharacterized protein</fullName>
    </submittedName>
</protein>
<keyword evidence="2" id="KW-1185">Reference proteome</keyword>
<gene>
    <name evidence="1" type="ORF">C8J30_11477</name>
</gene>
<sequence>MHDGTEGPELAVSAALAEAMTEKAGDAFEFLPVFRIWSLAPNAEILWPKSQYMHIVARRDSWDESRMSVFQRRDRKRNLPLDSYGIEGAERVVKASALTGATLWRDARTLHTLCTEEIKAVFESFAHPALHFRPVDISEN</sequence>
<dbReference type="RefSeq" id="WP_110806671.1">
    <property type="nucleotide sequence ID" value="NZ_QJTK01000014.1"/>
</dbReference>
<accession>A0A318U837</accession>
<proteinExistence type="predicted"/>
<dbReference type="OrthoDB" id="7738085at2"/>
<dbReference type="Proteomes" id="UP000247727">
    <property type="component" value="Unassembled WGS sequence"/>
</dbReference>
<dbReference type="EMBL" id="QJTK01000014">
    <property type="protein sequence ID" value="PYF08139.1"/>
    <property type="molecule type" value="Genomic_DNA"/>
</dbReference>
<reference evidence="1 2" key="1">
    <citation type="submission" date="2018-06" db="EMBL/GenBank/DDBJ databases">
        <title>Genomic Encyclopedia of Type Strains, Phase III (KMG-III): the genomes of soil and plant-associated and newly described type strains.</title>
        <authorList>
            <person name="Whitman W."/>
        </authorList>
    </citation>
    <scope>NUCLEOTIDE SEQUENCE [LARGE SCALE GENOMIC DNA]</scope>
    <source>
        <strain evidence="1 2">JA737</strain>
    </source>
</reference>
<comment type="caution">
    <text evidence="1">The sequence shown here is derived from an EMBL/GenBank/DDBJ whole genome shotgun (WGS) entry which is preliminary data.</text>
</comment>
<evidence type="ECO:0000313" key="2">
    <source>
        <dbReference type="Proteomes" id="UP000247727"/>
    </source>
</evidence>